<evidence type="ECO:0000256" key="7">
    <source>
        <dbReference type="ARBA" id="ARBA00022989"/>
    </source>
</evidence>
<dbReference type="Gene3D" id="3.30.200.20">
    <property type="entry name" value="Phosphorylase Kinase, domain 1"/>
    <property type="match status" value="1"/>
</dbReference>
<dbReference type="PROSITE" id="PS50011">
    <property type="entry name" value="PROTEIN_KINASE_DOM"/>
    <property type="match status" value="1"/>
</dbReference>
<gene>
    <name evidence="11" type="ORF">PanWU01x14_363840</name>
</gene>
<sequence>MTVYHRNLTSLVGYCYEGPNMALIYEFMENGDLRDYLSGKKADALSWKTRLEIAIDAAQGLEYMHNGCVPPIIHRDVKPENILLTKNFRAKLGDFGLSRFFSNDGVSHVLVSCCAGTIGYLAPEAVDTDCLDQKSDVYSFGVVLLQIITGQPTSNGNKHLKDWVRSIYANGYGDVTSIIDQRLQGDFDIKTVKDAVVTAIECVSETLTDRPDMSKVVATLKNCLAAELAARNCNSVSESTNSCKVFYENPTTEVIPLAKQS</sequence>
<keyword evidence="2" id="KW-1003">Cell membrane</keyword>
<dbReference type="SMART" id="SM00220">
    <property type="entry name" value="S_TKc"/>
    <property type="match status" value="1"/>
</dbReference>
<evidence type="ECO:0000256" key="8">
    <source>
        <dbReference type="ARBA" id="ARBA00023136"/>
    </source>
</evidence>
<dbReference type="GO" id="GO:0005886">
    <property type="term" value="C:plasma membrane"/>
    <property type="evidence" value="ECO:0007669"/>
    <property type="project" value="UniProtKB-SubCell"/>
</dbReference>
<dbReference type="InterPro" id="IPR001245">
    <property type="entry name" value="Ser-Thr/Tyr_kinase_cat_dom"/>
</dbReference>
<dbReference type="PANTHER" id="PTHR45631:SF202">
    <property type="entry name" value="SENESCENCE-INDUCED RECEPTOR-LIKE SERINE_THREONINE-PROTEIN KINASE"/>
    <property type="match status" value="1"/>
</dbReference>
<evidence type="ECO:0000256" key="6">
    <source>
        <dbReference type="ARBA" id="ARBA00022840"/>
    </source>
</evidence>
<keyword evidence="5" id="KW-0547">Nucleotide-binding</keyword>
<reference evidence="12" key="1">
    <citation type="submission" date="2016-06" db="EMBL/GenBank/DDBJ databases">
        <title>Parallel loss of symbiosis genes in relatives of nitrogen-fixing non-legume Parasponia.</title>
        <authorList>
            <person name="Van Velzen R."/>
            <person name="Holmer R."/>
            <person name="Bu F."/>
            <person name="Rutten L."/>
            <person name="Van Zeijl A."/>
            <person name="Liu W."/>
            <person name="Santuari L."/>
            <person name="Cao Q."/>
            <person name="Sharma T."/>
            <person name="Shen D."/>
            <person name="Roswanjaya Y."/>
            <person name="Wardhani T."/>
            <person name="Kalhor M.S."/>
            <person name="Jansen J."/>
            <person name="Van den Hoogen J."/>
            <person name="Gungor B."/>
            <person name="Hartog M."/>
            <person name="Hontelez J."/>
            <person name="Verver J."/>
            <person name="Yang W.-C."/>
            <person name="Schijlen E."/>
            <person name="Repin R."/>
            <person name="Schilthuizen M."/>
            <person name="Schranz E."/>
            <person name="Heidstra R."/>
            <person name="Miyata K."/>
            <person name="Fedorova E."/>
            <person name="Kohlen W."/>
            <person name="Bisseling T."/>
            <person name="Smit S."/>
            <person name="Geurts R."/>
        </authorList>
    </citation>
    <scope>NUCLEOTIDE SEQUENCE [LARGE SCALE GENOMIC DNA]</scope>
    <source>
        <strain evidence="12">cv. WU1-14</strain>
    </source>
</reference>
<dbReference type="SUPFAM" id="SSF56112">
    <property type="entry name" value="Protein kinase-like (PK-like)"/>
    <property type="match status" value="1"/>
</dbReference>
<dbReference type="PIRSF" id="PIRSF000654">
    <property type="entry name" value="Integrin-linked_kinase"/>
    <property type="match status" value="1"/>
</dbReference>
<dbReference type="GO" id="GO:0004674">
    <property type="term" value="F:protein serine/threonine kinase activity"/>
    <property type="evidence" value="ECO:0007669"/>
    <property type="project" value="UniProtKB-KW"/>
</dbReference>
<dbReference type="Pfam" id="PF07714">
    <property type="entry name" value="PK_Tyr_Ser-Thr"/>
    <property type="match status" value="1"/>
</dbReference>
<dbReference type="GO" id="GO:0005524">
    <property type="term" value="F:ATP binding"/>
    <property type="evidence" value="ECO:0007669"/>
    <property type="project" value="UniProtKB-KW"/>
</dbReference>
<name>A0A2P5A6J1_PARAD</name>
<evidence type="ECO:0000256" key="3">
    <source>
        <dbReference type="ARBA" id="ARBA00022692"/>
    </source>
</evidence>
<comment type="caution">
    <text evidence="11">The sequence shown here is derived from an EMBL/GenBank/DDBJ whole genome shotgun (WGS) entry which is preliminary data.</text>
</comment>
<dbReference type="FunFam" id="1.10.510.10:FF:000468">
    <property type="entry name" value="PTI1-like tyrosine-protein kinase 3"/>
    <property type="match status" value="1"/>
</dbReference>
<organism evidence="11 12">
    <name type="scientific">Parasponia andersonii</name>
    <name type="common">Sponia andersonii</name>
    <dbReference type="NCBI Taxonomy" id="3476"/>
    <lineage>
        <taxon>Eukaryota</taxon>
        <taxon>Viridiplantae</taxon>
        <taxon>Streptophyta</taxon>
        <taxon>Embryophyta</taxon>
        <taxon>Tracheophyta</taxon>
        <taxon>Spermatophyta</taxon>
        <taxon>Magnoliopsida</taxon>
        <taxon>eudicotyledons</taxon>
        <taxon>Gunneridae</taxon>
        <taxon>Pentapetalae</taxon>
        <taxon>rosids</taxon>
        <taxon>fabids</taxon>
        <taxon>Rosales</taxon>
        <taxon>Cannabaceae</taxon>
        <taxon>Parasponia</taxon>
    </lineage>
</organism>
<evidence type="ECO:0000256" key="9">
    <source>
        <dbReference type="ARBA" id="ARBA00023157"/>
    </source>
</evidence>
<evidence type="ECO:0000259" key="10">
    <source>
        <dbReference type="PROSITE" id="PS50011"/>
    </source>
</evidence>
<dbReference type="GO" id="GO:0051707">
    <property type="term" value="P:response to other organism"/>
    <property type="evidence" value="ECO:0007669"/>
    <property type="project" value="UniProtKB-ARBA"/>
</dbReference>
<keyword evidence="11" id="KW-0418">Kinase</keyword>
<dbReference type="AlphaFoldDB" id="A0A2P5A6J1"/>
<proteinExistence type="predicted"/>
<dbReference type="OrthoDB" id="4062651at2759"/>
<dbReference type="InterPro" id="IPR011009">
    <property type="entry name" value="Kinase-like_dom_sf"/>
</dbReference>
<dbReference type="InterPro" id="IPR008271">
    <property type="entry name" value="Ser/Thr_kinase_AS"/>
</dbReference>
<comment type="subcellular location">
    <subcellularLocation>
        <location evidence="1">Cell membrane</location>
        <topology evidence="1">Single-pass membrane protein</topology>
    </subcellularLocation>
</comment>
<dbReference type="PANTHER" id="PTHR45631">
    <property type="entry name" value="OS07G0107800 PROTEIN-RELATED"/>
    <property type="match status" value="1"/>
</dbReference>
<evidence type="ECO:0000256" key="2">
    <source>
        <dbReference type="ARBA" id="ARBA00022475"/>
    </source>
</evidence>
<keyword evidence="4" id="KW-0732">Signal</keyword>
<evidence type="ECO:0000256" key="4">
    <source>
        <dbReference type="ARBA" id="ARBA00022729"/>
    </source>
</evidence>
<feature type="domain" description="Protein kinase" evidence="10">
    <location>
        <begin position="1"/>
        <end position="224"/>
    </location>
</feature>
<evidence type="ECO:0000313" key="11">
    <source>
        <dbReference type="EMBL" id="PON32141.1"/>
    </source>
</evidence>
<evidence type="ECO:0000313" key="12">
    <source>
        <dbReference type="Proteomes" id="UP000237105"/>
    </source>
</evidence>
<dbReference type="STRING" id="3476.A0A2P5A6J1"/>
<keyword evidence="12" id="KW-1185">Reference proteome</keyword>
<evidence type="ECO:0000256" key="1">
    <source>
        <dbReference type="ARBA" id="ARBA00004162"/>
    </source>
</evidence>
<keyword evidence="3" id="KW-0812">Transmembrane</keyword>
<evidence type="ECO:0000256" key="5">
    <source>
        <dbReference type="ARBA" id="ARBA00022741"/>
    </source>
</evidence>
<dbReference type="Proteomes" id="UP000237105">
    <property type="component" value="Unassembled WGS sequence"/>
</dbReference>
<dbReference type="PROSITE" id="PS00108">
    <property type="entry name" value="PROTEIN_KINASE_ST"/>
    <property type="match status" value="1"/>
</dbReference>
<keyword evidence="7" id="KW-1133">Transmembrane helix</keyword>
<keyword evidence="11" id="KW-0723">Serine/threonine-protein kinase</keyword>
<dbReference type="Gene3D" id="1.10.510.10">
    <property type="entry name" value="Transferase(Phosphotransferase) domain 1"/>
    <property type="match status" value="1"/>
</dbReference>
<protein>
    <submittedName>
        <fullName evidence="11">Serine/threonine protein kinase</fullName>
    </submittedName>
</protein>
<keyword evidence="8" id="KW-0472">Membrane</keyword>
<keyword evidence="9" id="KW-1015">Disulfide bond</keyword>
<keyword evidence="6" id="KW-0067">ATP-binding</keyword>
<dbReference type="EMBL" id="JXTB01000861">
    <property type="protein sequence ID" value="PON32141.1"/>
    <property type="molecule type" value="Genomic_DNA"/>
</dbReference>
<keyword evidence="11" id="KW-0808">Transferase</keyword>
<accession>A0A2P5A6J1</accession>
<dbReference type="InterPro" id="IPR000719">
    <property type="entry name" value="Prot_kinase_dom"/>
</dbReference>